<comment type="caution">
    <text evidence="8">The sequence shown here is derived from an EMBL/GenBank/DDBJ whole genome shotgun (WGS) entry which is preliminary data.</text>
</comment>
<gene>
    <name evidence="8" type="ORF">BDZ94DRAFT_1244967</name>
</gene>
<dbReference type="PROSITE" id="PS00674">
    <property type="entry name" value="AAA"/>
    <property type="match status" value="1"/>
</dbReference>
<proteinExistence type="inferred from homology"/>
<dbReference type="InterPro" id="IPR003959">
    <property type="entry name" value="ATPase_AAA_core"/>
</dbReference>
<dbReference type="SUPFAM" id="SSF52540">
    <property type="entry name" value="P-loop containing nucleoside triphosphate hydrolases"/>
    <property type="match status" value="1"/>
</dbReference>
<dbReference type="InterPro" id="IPR003593">
    <property type="entry name" value="AAA+_ATPase"/>
</dbReference>
<protein>
    <submittedName>
        <fullName evidence="8">P-loop containing nucleoside triphosphate hydrolase protein</fullName>
    </submittedName>
</protein>
<dbReference type="InterPro" id="IPR044539">
    <property type="entry name" value="Pch2-like"/>
</dbReference>
<keyword evidence="8" id="KW-0378">Hydrolase</keyword>
<sequence length="486" mass="54062">MAMTAPVDVTMGSSQKKDPYTSDTPKVNKWTVHIEVRLKPRTSTRFETIRSLVRTYLTSFERIGLPSTLDGWQDTPELASSIEKIVASESSCPHTTLPLDEMALQIHVYQPSDTDSFEEFSNSSGVREDDNDTMAASVCELPNRSWEGLWDSLIYADDIKMKLLDYIHATLVFSDANVDFNLVSWNRVVLLHGPPGTGKTSLCRALAQKLSIRLSHRYTHARLLEINSHSLFSKWFSESGKLVQRLFNSITELVEEEDAFLVVLIDEVESLTAARAGAMAGTEPSDGLRVVNALLTQLDKLKHRKNVLIMSTSNLVKAIDSAFVDRADIVQYVDLPSREAIYEIIRTCLCEIVEKGIVASFNVPTLKQAQLYEATTKTVLSPPSGVLPANDHHSKSKNVALRLLALANQCRTQGLSGRALRRLPVLVLARYIGFGNLYTAPTRSTTPTSRDSANIGPTDDGADVEVWLDGMEKVVWQQARELERLI</sequence>
<evidence type="ECO:0000256" key="5">
    <source>
        <dbReference type="RuleBase" id="RU003651"/>
    </source>
</evidence>
<dbReference type="InterPro" id="IPR003960">
    <property type="entry name" value="ATPase_AAA_CS"/>
</dbReference>
<evidence type="ECO:0000256" key="1">
    <source>
        <dbReference type="ARBA" id="ARBA00007271"/>
    </source>
</evidence>
<keyword evidence="3 5" id="KW-0067">ATP-binding</keyword>
<name>A0A9P5YJW0_9AGAR</name>
<evidence type="ECO:0000256" key="2">
    <source>
        <dbReference type="ARBA" id="ARBA00022741"/>
    </source>
</evidence>
<dbReference type="GO" id="GO:0005634">
    <property type="term" value="C:nucleus"/>
    <property type="evidence" value="ECO:0007669"/>
    <property type="project" value="TreeGrafter"/>
</dbReference>
<dbReference type="GO" id="GO:0007131">
    <property type="term" value="P:reciprocal meiotic recombination"/>
    <property type="evidence" value="ECO:0007669"/>
    <property type="project" value="TreeGrafter"/>
</dbReference>
<dbReference type="Gene3D" id="3.40.50.300">
    <property type="entry name" value="P-loop containing nucleotide triphosphate hydrolases"/>
    <property type="match status" value="1"/>
</dbReference>
<dbReference type="Pfam" id="PF23563">
    <property type="entry name" value="TRIP13_N"/>
    <property type="match status" value="1"/>
</dbReference>
<evidence type="ECO:0000313" key="9">
    <source>
        <dbReference type="Proteomes" id="UP000807353"/>
    </source>
</evidence>
<keyword evidence="9" id="KW-1185">Reference proteome</keyword>
<dbReference type="GO" id="GO:0005524">
    <property type="term" value="F:ATP binding"/>
    <property type="evidence" value="ECO:0007669"/>
    <property type="project" value="UniProtKB-KW"/>
</dbReference>
<evidence type="ECO:0000256" key="6">
    <source>
        <dbReference type="SAM" id="MobiDB-lite"/>
    </source>
</evidence>
<reference evidence="8" key="1">
    <citation type="submission" date="2020-11" db="EMBL/GenBank/DDBJ databases">
        <authorList>
            <consortium name="DOE Joint Genome Institute"/>
            <person name="Ahrendt S."/>
            <person name="Riley R."/>
            <person name="Andreopoulos W."/>
            <person name="Labutti K."/>
            <person name="Pangilinan J."/>
            <person name="Ruiz-Duenas F.J."/>
            <person name="Barrasa J.M."/>
            <person name="Sanchez-Garcia M."/>
            <person name="Camarero S."/>
            <person name="Miyauchi S."/>
            <person name="Serrano A."/>
            <person name="Linde D."/>
            <person name="Babiker R."/>
            <person name="Drula E."/>
            <person name="Ayuso-Fernandez I."/>
            <person name="Pacheco R."/>
            <person name="Padilla G."/>
            <person name="Ferreira P."/>
            <person name="Barriuso J."/>
            <person name="Kellner H."/>
            <person name="Castanera R."/>
            <person name="Alfaro M."/>
            <person name="Ramirez L."/>
            <person name="Pisabarro A.G."/>
            <person name="Kuo A."/>
            <person name="Tritt A."/>
            <person name="Lipzen A."/>
            <person name="He G."/>
            <person name="Yan M."/>
            <person name="Ng V."/>
            <person name="Cullen D."/>
            <person name="Martin F."/>
            <person name="Rosso M.-N."/>
            <person name="Henrissat B."/>
            <person name="Hibbett D."/>
            <person name="Martinez A.T."/>
            <person name="Grigoriev I.V."/>
        </authorList>
    </citation>
    <scope>NUCLEOTIDE SEQUENCE</scope>
    <source>
        <strain evidence="8">CBS 247.69</strain>
    </source>
</reference>
<dbReference type="InterPro" id="IPR058249">
    <property type="entry name" value="Pch2_C"/>
</dbReference>
<organism evidence="8 9">
    <name type="scientific">Collybia nuda</name>
    <dbReference type="NCBI Taxonomy" id="64659"/>
    <lineage>
        <taxon>Eukaryota</taxon>
        <taxon>Fungi</taxon>
        <taxon>Dikarya</taxon>
        <taxon>Basidiomycota</taxon>
        <taxon>Agaricomycotina</taxon>
        <taxon>Agaricomycetes</taxon>
        <taxon>Agaricomycetidae</taxon>
        <taxon>Agaricales</taxon>
        <taxon>Tricholomatineae</taxon>
        <taxon>Clitocybaceae</taxon>
        <taxon>Collybia</taxon>
    </lineage>
</organism>
<dbReference type="AlphaFoldDB" id="A0A9P5YJW0"/>
<evidence type="ECO:0000259" key="7">
    <source>
        <dbReference type="SMART" id="SM00382"/>
    </source>
</evidence>
<evidence type="ECO:0000256" key="4">
    <source>
        <dbReference type="ARBA" id="ARBA00023254"/>
    </source>
</evidence>
<dbReference type="Pfam" id="PF00004">
    <property type="entry name" value="AAA"/>
    <property type="match status" value="1"/>
</dbReference>
<keyword evidence="4" id="KW-0469">Meiosis</keyword>
<evidence type="ECO:0000256" key="3">
    <source>
        <dbReference type="ARBA" id="ARBA00022840"/>
    </source>
</evidence>
<dbReference type="EMBL" id="MU150231">
    <property type="protein sequence ID" value="KAF9468935.1"/>
    <property type="molecule type" value="Genomic_DNA"/>
</dbReference>
<feature type="region of interest" description="Disordered" evidence="6">
    <location>
        <begin position="1"/>
        <end position="24"/>
    </location>
</feature>
<dbReference type="GO" id="GO:0051598">
    <property type="term" value="P:meiotic recombination checkpoint signaling"/>
    <property type="evidence" value="ECO:0007669"/>
    <property type="project" value="TreeGrafter"/>
</dbReference>
<dbReference type="SMART" id="SM00382">
    <property type="entry name" value="AAA"/>
    <property type="match status" value="1"/>
</dbReference>
<dbReference type="InterPro" id="IPR027417">
    <property type="entry name" value="P-loop_NTPase"/>
</dbReference>
<accession>A0A9P5YJW0</accession>
<dbReference type="GO" id="GO:0005694">
    <property type="term" value="C:chromosome"/>
    <property type="evidence" value="ECO:0007669"/>
    <property type="project" value="TreeGrafter"/>
</dbReference>
<dbReference type="GO" id="GO:0016887">
    <property type="term" value="F:ATP hydrolysis activity"/>
    <property type="evidence" value="ECO:0007669"/>
    <property type="project" value="InterPro"/>
</dbReference>
<dbReference type="PANTHER" id="PTHR45991">
    <property type="entry name" value="PACHYTENE CHECKPOINT PROTEIN 2"/>
    <property type="match status" value="1"/>
</dbReference>
<dbReference type="FunFam" id="3.40.50.300:FF:001494">
    <property type="entry name" value="Pachytene checkpoint component Pch2"/>
    <property type="match status" value="1"/>
</dbReference>
<keyword evidence="2 5" id="KW-0547">Nucleotide-binding</keyword>
<feature type="domain" description="AAA+ ATPase" evidence="7">
    <location>
        <begin position="185"/>
        <end position="337"/>
    </location>
</feature>
<comment type="similarity">
    <text evidence="1">Belongs to the AAA ATPase family. PCH2 subfamily.</text>
</comment>
<dbReference type="OrthoDB" id="10042665at2759"/>
<dbReference type="PANTHER" id="PTHR45991:SF1">
    <property type="entry name" value="PACHYTENE CHECKPOINT PROTEIN 2 HOMOLOG"/>
    <property type="match status" value="1"/>
</dbReference>
<dbReference type="Pfam" id="PF23242">
    <property type="entry name" value="AAA_lid_TRIP13_C"/>
    <property type="match status" value="1"/>
</dbReference>
<dbReference type="Proteomes" id="UP000807353">
    <property type="component" value="Unassembled WGS sequence"/>
</dbReference>
<evidence type="ECO:0000313" key="8">
    <source>
        <dbReference type="EMBL" id="KAF9468935.1"/>
    </source>
</evidence>